<sequence>MSSPSLPTRLVDTEAVQFECPVQGPGFTDSEIQELLSLLRPPSPGQNSGSSGSNQALYSNDERRRRRKLSNRESARKSRWRKKRYLEDLTQQLNRLKIANRELKNQLGSILNQSHVLWRENDRLMLESIALKSRLSDLCYVFAAMQKSQQQCSLL</sequence>
<dbReference type="Proteomes" id="UP000886885">
    <property type="component" value="Chromosome 2D"/>
</dbReference>
<feature type="region of interest" description="Disordered" evidence="7">
    <location>
        <begin position="38"/>
        <end position="78"/>
    </location>
</feature>
<dbReference type="GO" id="GO:0005634">
    <property type="term" value="C:nucleus"/>
    <property type="evidence" value="ECO:0007669"/>
    <property type="project" value="UniProtKB-SubCell"/>
</dbReference>
<evidence type="ECO:0000256" key="1">
    <source>
        <dbReference type="ARBA" id="ARBA00004123"/>
    </source>
</evidence>
<keyword evidence="2" id="KW-0805">Transcription regulation</keyword>
<dbReference type="PANTHER" id="PTHR45764:SF52">
    <property type="entry name" value="BASIC LEUCINE ZIPPER 4"/>
    <property type="match status" value="1"/>
</dbReference>
<accession>A0A8X8A9K8</accession>
<dbReference type="GO" id="GO:0000976">
    <property type="term" value="F:transcription cis-regulatory region binding"/>
    <property type="evidence" value="ECO:0007669"/>
    <property type="project" value="TreeGrafter"/>
</dbReference>
<organism evidence="9 10">
    <name type="scientific">Populus tomentosa</name>
    <name type="common">Chinese white poplar</name>
    <dbReference type="NCBI Taxonomy" id="118781"/>
    <lineage>
        <taxon>Eukaryota</taxon>
        <taxon>Viridiplantae</taxon>
        <taxon>Streptophyta</taxon>
        <taxon>Embryophyta</taxon>
        <taxon>Tracheophyta</taxon>
        <taxon>Spermatophyta</taxon>
        <taxon>Magnoliopsida</taxon>
        <taxon>eudicotyledons</taxon>
        <taxon>Gunneridae</taxon>
        <taxon>Pentapetalae</taxon>
        <taxon>rosids</taxon>
        <taxon>fabids</taxon>
        <taxon>Malpighiales</taxon>
        <taxon>Salicaceae</taxon>
        <taxon>Saliceae</taxon>
        <taxon>Populus</taxon>
    </lineage>
</organism>
<evidence type="ECO:0000256" key="5">
    <source>
        <dbReference type="ARBA" id="ARBA00023242"/>
    </source>
</evidence>
<dbReference type="InterPro" id="IPR004827">
    <property type="entry name" value="bZIP"/>
</dbReference>
<keyword evidence="3" id="KW-0238">DNA-binding</keyword>
<keyword evidence="10" id="KW-1185">Reference proteome</keyword>
<feature type="domain" description="BZIP" evidence="8">
    <location>
        <begin position="61"/>
        <end position="124"/>
    </location>
</feature>
<evidence type="ECO:0000256" key="3">
    <source>
        <dbReference type="ARBA" id="ARBA00023125"/>
    </source>
</evidence>
<dbReference type="PANTHER" id="PTHR45764">
    <property type="entry name" value="BZIP TRANSCRIPTION FACTOR 44"/>
    <property type="match status" value="1"/>
</dbReference>
<dbReference type="CDD" id="cd14702">
    <property type="entry name" value="bZIP_plant_GBF1"/>
    <property type="match status" value="1"/>
</dbReference>
<comment type="caution">
    <text evidence="9">The sequence shown here is derived from an EMBL/GenBank/DDBJ whole genome shotgun (WGS) entry which is preliminary data.</text>
</comment>
<dbReference type="GO" id="GO:0046982">
    <property type="term" value="F:protein heterodimerization activity"/>
    <property type="evidence" value="ECO:0007669"/>
    <property type="project" value="UniProtKB-ARBA"/>
</dbReference>
<dbReference type="GO" id="GO:0045893">
    <property type="term" value="P:positive regulation of DNA-templated transcription"/>
    <property type="evidence" value="ECO:0007669"/>
    <property type="project" value="TreeGrafter"/>
</dbReference>
<dbReference type="InterPro" id="IPR045314">
    <property type="entry name" value="bZIP_plant_GBF1"/>
</dbReference>
<feature type="coiled-coil region" evidence="6">
    <location>
        <begin position="82"/>
        <end position="113"/>
    </location>
</feature>
<keyword evidence="6" id="KW-0175">Coiled coil</keyword>
<reference evidence="9" key="1">
    <citation type="journal article" date="2020" name="bioRxiv">
        <title>Hybrid origin of Populus tomentosa Carr. identified through genome sequencing and phylogenomic analysis.</title>
        <authorList>
            <person name="An X."/>
            <person name="Gao K."/>
            <person name="Chen Z."/>
            <person name="Li J."/>
            <person name="Yang X."/>
            <person name="Yang X."/>
            <person name="Zhou J."/>
            <person name="Guo T."/>
            <person name="Zhao T."/>
            <person name="Huang S."/>
            <person name="Miao D."/>
            <person name="Khan W.U."/>
            <person name="Rao P."/>
            <person name="Ye M."/>
            <person name="Lei B."/>
            <person name="Liao W."/>
            <person name="Wang J."/>
            <person name="Ji L."/>
            <person name="Li Y."/>
            <person name="Guo B."/>
            <person name="Mustafa N.S."/>
            <person name="Li S."/>
            <person name="Yun Q."/>
            <person name="Keller S.R."/>
            <person name="Mao J."/>
            <person name="Zhang R."/>
            <person name="Strauss S.H."/>
        </authorList>
    </citation>
    <scope>NUCLEOTIDE SEQUENCE</scope>
    <source>
        <strain evidence="9">GM15</strain>
        <tissue evidence="9">Leaf</tissue>
    </source>
</reference>
<dbReference type="AlphaFoldDB" id="A0A8X8A9K8"/>
<dbReference type="EMBL" id="JAAWWB010000004">
    <property type="protein sequence ID" value="KAG6784426.1"/>
    <property type="molecule type" value="Genomic_DNA"/>
</dbReference>
<dbReference type="SMART" id="SM00338">
    <property type="entry name" value="BRLZ"/>
    <property type="match status" value="1"/>
</dbReference>
<dbReference type="FunFam" id="1.20.5.170:FF:000020">
    <property type="entry name" value="BZIP transcription factor"/>
    <property type="match status" value="1"/>
</dbReference>
<name>A0A8X8A9K8_POPTO</name>
<dbReference type="OrthoDB" id="551672at2759"/>
<proteinExistence type="predicted"/>
<evidence type="ECO:0000313" key="10">
    <source>
        <dbReference type="Proteomes" id="UP000886885"/>
    </source>
</evidence>
<evidence type="ECO:0000259" key="8">
    <source>
        <dbReference type="PROSITE" id="PS50217"/>
    </source>
</evidence>
<dbReference type="PROSITE" id="PS00036">
    <property type="entry name" value="BZIP_BASIC"/>
    <property type="match status" value="1"/>
</dbReference>
<dbReference type="PROSITE" id="PS50217">
    <property type="entry name" value="BZIP"/>
    <property type="match status" value="1"/>
</dbReference>
<protein>
    <recommendedName>
        <fullName evidence="8">BZIP domain-containing protein</fullName>
    </recommendedName>
</protein>
<evidence type="ECO:0000256" key="7">
    <source>
        <dbReference type="SAM" id="MobiDB-lite"/>
    </source>
</evidence>
<dbReference type="GO" id="GO:0003700">
    <property type="term" value="F:DNA-binding transcription factor activity"/>
    <property type="evidence" value="ECO:0007669"/>
    <property type="project" value="InterPro"/>
</dbReference>
<feature type="compositionally biased region" description="Low complexity" evidence="7">
    <location>
        <begin position="45"/>
        <end position="55"/>
    </location>
</feature>
<keyword evidence="5" id="KW-0539">Nucleus</keyword>
<evidence type="ECO:0000256" key="4">
    <source>
        <dbReference type="ARBA" id="ARBA00023163"/>
    </source>
</evidence>
<dbReference type="Pfam" id="PF00170">
    <property type="entry name" value="bZIP_1"/>
    <property type="match status" value="1"/>
</dbReference>
<evidence type="ECO:0000313" key="9">
    <source>
        <dbReference type="EMBL" id="KAG6784426.1"/>
    </source>
</evidence>
<evidence type="ECO:0000256" key="2">
    <source>
        <dbReference type="ARBA" id="ARBA00023015"/>
    </source>
</evidence>
<keyword evidence="4" id="KW-0804">Transcription</keyword>
<gene>
    <name evidence="9" type="ORF">POTOM_010119</name>
</gene>
<evidence type="ECO:0000256" key="6">
    <source>
        <dbReference type="SAM" id="Coils"/>
    </source>
</evidence>
<comment type="subcellular location">
    <subcellularLocation>
        <location evidence="1">Nucleus</location>
    </subcellularLocation>
</comment>